<keyword evidence="1" id="KW-0812">Transmembrane</keyword>
<organism evidence="2">
    <name type="scientific">marine sediment metagenome</name>
    <dbReference type="NCBI Taxonomy" id="412755"/>
    <lineage>
        <taxon>unclassified sequences</taxon>
        <taxon>metagenomes</taxon>
        <taxon>ecological metagenomes</taxon>
    </lineage>
</organism>
<evidence type="ECO:0000256" key="1">
    <source>
        <dbReference type="SAM" id="Phobius"/>
    </source>
</evidence>
<sequence length="74" mass="8774">MREKKAKNLKTIFFGYMLFVIVSVIVFGFYFWIGYLSADAYIISWNILAVGLWIITTLILYLKREEESRAIKKE</sequence>
<name>X1A4E4_9ZZZZ</name>
<proteinExistence type="predicted"/>
<protein>
    <recommendedName>
        <fullName evidence="3">2TM domain-containing protein</fullName>
    </recommendedName>
</protein>
<keyword evidence="1" id="KW-1133">Transmembrane helix</keyword>
<accession>X1A4E4</accession>
<reference evidence="2" key="1">
    <citation type="journal article" date="2014" name="Front. Microbiol.">
        <title>High frequency of phylogenetically diverse reductive dehalogenase-homologous genes in deep subseafloor sedimentary metagenomes.</title>
        <authorList>
            <person name="Kawai M."/>
            <person name="Futagami T."/>
            <person name="Toyoda A."/>
            <person name="Takaki Y."/>
            <person name="Nishi S."/>
            <person name="Hori S."/>
            <person name="Arai W."/>
            <person name="Tsubouchi T."/>
            <person name="Morono Y."/>
            <person name="Uchiyama I."/>
            <person name="Ito T."/>
            <person name="Fujiyama A."/>
            <person name="Inagaki F."/>
            <person name="Takami H."/>
        </authorList>
    </citation>
    <scope>NUCLEOTIDE SEQUENCE</scope>
    <source>
        <strain evidence="2">Expedition CK06-06</strain>
    </source>
</reference>
<evidence type="ECO:0008006" key="3">
    <source>
        <dbReference type="Google" id="ProtNLM"/>
    </source>
</evidence>
<dbReference type="EMBL" id="BART01012071">
    <property type="protein sequence ID" value="GAG76659.1"/>
    <property type="molecule type" value="Genomic_DNA"/>
</dbReference>
<feature type="transmembrane region" description="Helical" evidence="1">
    <location>
        <begin position="12"/>
        <end position="35"/>
    </location>
</feature>
<keyword evidence="1" id="KW-0472">Membrane</keyword>
<evidence type="ECO:0000313" key="2">
    <source>
        <dbReference type="EMBL" id="GAG76659.1"/>
    </source>
</evidence>
<gene>
    <name evidence="2" type="ORF">S01H4_25385</name>
</gene>
<dbReference type="AlphaFoldDB" id="X1A4E4"/>
<comment type="caution">
    <text evidence="2">The sequence shown here is derived from an EMBL/GenBank/DDBJ whole genome shotgun (WGS) entry which is preliminary data.</text>
</comment>
<feature type="transmembrane region" description="Helical" evidence="1">
    <location>
        <begin position="41"/>
        <end position="62"/>
    </location>
</feature>